<dbReference type="OrthoDB" id="8997924at2"/>
<keyword evidence="5" id="KW-0411">Iron-sulfur</keyword>
<evidence type="ECO:0000256" key="4">
    <source>
        <dbReference type="ARBA" id="ARBA00023004"/>
    </source>
</evidence>
<dbReference type="Proteomes" id="UP000238169">
    <property type="component" value="Unassembled WGS sequence"/>
</dbReference>
<dbReference type="InterPro" id="IPR050415">
    <property type="entry name" value="MRET"/>
</dbReference>
<evidence type="ECO:0000313" key="7">
    <source>
        <dbReference type="EMBL" id="SPB18954.1"/>
    </source>
</evidence>
<gene>
    <name evidence="7" type="ORF">NOV72_06159</name>
</gene>
<dbReference type="Gene3D" id="3.40.50.80">
    <property type="entry name" value="Nucleotide-binding domain of ferredoxin-NADP reductase (FNR) module"/>
    <property type="match status" value="1"/>
</dbReference>
<reference evidence="8" key="1">
    <citation type="submission" date="2018-01" db="EMBL/GenBank/DDBJ databases">
        <authorList>
            <person name="Peeters C."/>
        </authorList>
    </citation>
    <scope>NUCLEOTIDE SEQUENCE [LARGE SCALE GENOMIC DNA]</scope>
</reference>
<dbReference type="SUPFAM" id="SSF52343">
    <property type="entry name" value="Ferredoxin reductase-like, C-terminal NADP-linked domain"/>
    <property type="match status" value="1"/>
</dbReference>
<dbReference type="GO" id="GO:0046872">
    <property type="term" value="F:metal ion binding"/>
    <property type="evidence" value="ECO:0007669"/>
    <property type="project" value="UniProtKB-KW"/>
</dbReference>
<protein>
    <submittedName>
        <fullName evidence="7">Ferredoxin-NADPH reductase</fullName>
    </submittedName>
</protein>
<dbReference type="PANTHER" id="PTHR47354">
    <property type="entry name" value="NADH OXIDOREDUCTASE HCR"/>
    <property type="match status" value="1"/>
</dbReference>
<dbReference type="Pfam" id="PF00175">
    <property type="entry name" value="NAD_binding_1"/>
    <property type="match status" value="1"/>
</dbReference>
<dbReference type="GO" id="GO:0051537">
    <property type="term" value="F:2 iron, 2 sulfur cluster binding"/>
    <property type="evidence" value="ECO:0007669"/>
    <property type="project" value="UniProtKB-KW"/>
</dbReference>
<evidence type="ECO:0000256" key="2">
    <source>
        <dbReference type="ARBA" id="ARBA00022714"/>
    </source>
</evidence>
<feature type="domain" description="Oxidoreductase FAD/NAD(P)-binding" evidence="6">
    <location>
        <begin position="33"/>
        <end position="122"/>
    </location>
</feature>
<dbReference type="EMBL" id="OGTP01000045">
    <property type="protein sequence ID" value="SPB18954.1"/>
    <property type="molecule type" value="Genomic_DNA"/>
</dbReference>
<keyword evidence="4" id="KW-0408">Iron</keyword>
<evidence type="ECO:0000256" key="5">
    <source>
        <dbReference type="ARBA" id="ARBA00023014"/>
    </source>
</evidence>
<organism evidence="7 8">
    <name type="scientific">Caballeronia novacaledonica</name>
    <dbReference type="NCBI Taxonomy" id="1544861"/>
    <lineage>
        <taxon>Bacteria</taxon>
        <taxon>Pseudomonadati</taxon>
        <taxon>Pseudomonadota</taxon>
        <taxon>Betaproteobacteria</taxon>
        <taxon>Burkholderiales</taxon>
        <taxon>Burkholderiaceae</taxon>
        <taxon>Caballeronia</taxon>
    </lineage>
</organism>
<evidence type="ECO:0000259" key="6">
    <source>
        <dbReference type="Pfam" id="PF00175"/>
    </source>
</evidence>
<dbReference type="PRINTS" id="PR00409">
    <property type="entry name" value="PHDIOXRDTASE"/>
</dbReference>
<keyword evidence="3" id="KW-0479">Metal-binding</keyword>
<name>A0A2U3IFE2_9BURK</name>
<dbReference type="InterPro" id="IPR039261">
    <property type="entry name" value="FNR_nucleotide-bd"/>
</dbReference>
<dbReference type="InterPro" id="IPR001433">
    <property type="entry name" value="OxRdtase_FAD/NAD-bd"/>
</dbReference>
<sequence>MRGNLQSFIERDELFVGIPNHAPRDRVRSILYCGGTGAAPIVGIAKRLASAGRKFEVHHFARSSDRTALLQEFEALRSHGKVFHHFDLSDDLSAQKSAFAMSPTHASTQIYCSGPPAFMDRVERQARDWVYASNIHKIVLDGRIA</sequence>
<dbReference type="AlphaFoldDB" id="A0A2U3IFE2"/>
<keyword evidence="2" id="KW-0001">2Fe-2S</keyword>
<accession>A0A2U3IFE2</accession>
<dbReference type="GO" id="GO:0016491">
    <property type="term" value="F:oxidoreductase activity"/>
    <property type="evidence" value="ECO:0007669"/>
    <property type="project" value="InterPro"/>
</dbReference>
<evidence type="ECO:0000313" key="8">
    <source>
        <dbReference type="Proteomes" id="UP000238169"/>
    </source>
</evidence>
<dbReference type="PANTHER" id="PTHR47354:SF1">
    <property type="entry name" value="CARNITINE MONOOXYGENASE REDUCTASE SUBUNIT"/>
    <property type="match status" value="1"/>
</dbReference>
<proteinExistence type="predicted"/>
<keyword evidence="1" id="KW-0285">Flavoprotein</keyword>
<evidence type="ECO:0000256" key="1">
    <source>
        <dbReference type="ARBA" id="ARBA00022630"/>
    </source>
</evidence>
<evidence type="ECO:0000256" key="3">
    <source>
        <dbReference type="ARBA" id="ARBA00022723"/>
    </source>
</evidence>
<keyword evidence="8" id="KW-1185">Reference proteome</keyword>